<dbReference type="InterPro" id="IPR019888">
    <property type="entry name" value="Tscrpt_reg_AsnC-like"/>
</dbReference>
<dbReference type="GO" id="GO:0005829">
    <property type="term" value="C:cytosol"/>
    <property type="evidence" value="ECO:0007669"/>
    <property type="project" value="TreeGrafter"/>
</dbReference>
<dbReference type="InterPro" id="IPR011008">
    <property type="entry name" value="Dimeric_a/b-barrel"/>
</dbReference>
<evidence type="ECO:0000259" key="4">
    <source>
        <dbReference type="PROSITE" id="PS50956"/>
    </source>
</evidence>
<organism evidence="5">
    <name type="scientific">bioreactor metagenome</name>
    <dbReference type="NCBI Taxonomy" id="1076179"/>
    <lineage>
        <taxon>unclassified sequences</taxon>
        <taxon>metagenomes</taxon>
        <taxon>ecological metagenomes</taxon>
    </lineage>
</organism>
<protein>
    <submittedName>
        <fullName evidence="5">Leucine-responsive regulatory protein</fullName>
    </submittedName>
</protein>
<name>A0A645E4J6_9ZZZZ</name>
<gene>
    <name evidence="5" type="primary">lrp_19</name>
    <name evidence="5" type="ORF">SDC9_142868</name>
</gene>
<dbReference type="InterPro" id="IPR019885">
    <property type="entry name" value="Tscrpt_reg_HTH_AsnC-type_CS"/>
</dbReference>
<dbReference type="InterPro" id="IPR036388">
    <property type="entry name" value="WH-like_DNA-bd_sf"/>
</dbReference>
<dbReference type="InterPro" id="IPR011991">
    <property type="entry name" value="ArsR-like_HTH"/>
</dbReference>
<feature type="domain" description="HTH asnC-type" evidence="4">
    <location>
        <begin position="1"/>
        <end position="64"/>
    </location>
</feature>
<accession>A0A645E4J6</accession>
<dbReference type="GO" id="GO:0043565">
    <property type="term" value="F:sequence-specific DNA binding"/>
    <property type="evidence" value="ECO:0007669"/>
    <property type="project" value="InterPro"/>
</dbReference>
<dbReference type="PRINTS" id="PR00033">
    <property type="entry name" value="HTHASNC"/>
</dbReference>
<dbReference type="Pfam" id="PF13412">
    <property type="entry name" value="HTH_24"/>
    <property type="match status" value="1"/>
</dbReference>
<keyword evidence="2" id="KW-0238">DNA-binding</keyword>
<dbReference type="PROSITE" id="PS50956">
    <property type="entry name" value="HTH_ASNC_2"/>
    <property type="match status" value="1"/>
</dbReference>
<dbReference type="InterPro" id="IPR036390">
    <property type="entry name" value="WH_DNA-bd_sf"/>
</dbReference>
<dbReference type="AlphaFoldDB" id="A0A645E4J6"/>
<evidence type="ECO:0000256" key="3">
    <source>
        <dbReference type="ARBA" id="ARBA00023163"/>
    </source>
</evidence>
<reference evidence="5" key="1">
    <citation type="submission" date="2019-08" db="EMBL/GenBank/DDBJ databases">
        <authorList>
            <person name="Kucharzyk K."/>
            <person name="Murdoch R.W."/>
            <person name="Higgins S."/>
            <person name="Loffler F."/>
        </authorList>
    </citation>
    <scope>NUCLEOTIDE SEQUENCE</scope>
</reference>
<proteinExistence type="predicted"/>
<keyword evidence="3" id="KW-0804">Transcription</keyword>
<dbReference type="SUPFAM" id="SSF54909">
    <property type="entry name" value="Dimeric alpha+beta barrel"/>
    <property type="match status" value="1"/>
</dbReference>
<dbReference type="GO" id="GO:0043200">
    <property type="term" value="P:response to amino acid"/>
    <property type="evidence" value="ECO:0007669"/>
    <property type="project" value="TreeGrafter"/>
</dbReference>
<dbReference type="PANTHER" id="PTHR30154:SF34">
    <property type="entry name" value="TRANSCRIPTIONAL REGULATOR AZLB"/>
    <property type="match status" value="1"/>
</dbReference>
<dbReference type="Gene3D" id="3.30.70.920">
    <property type="match status" value="1"/>
</dbReference>
<evidence type="ECO:0000256" key="2">
    <source>
        <dbReference type="ARBA" id="ARBA00023125"/>
    </source>
</evidence>
<dbReference type="SUPFAM" id="SSF46785">
    <property type="entry name" value="Winged helix' DNA-binding domain"/>
    <property type="match status" value="1"/>
</dbReference>
<evidence type="ECO:0000256" key="1">
    <source>
        <dbReference type="ARBA" id="ARBA00023015"/>
    </source>
</evidence>
<dbReference type="PROSITE" id="PS00519">
    <property type="entry name" value="HTH_ASNC_1"/>
    <property type="match status" value="1"/>
</dbReference>
<comment type="caution">
    <text evidence="5">The sequence shown here is derived from an EMBL/GenBank/DDBJ whole genome shotgun (WGS) entry which is preliminary data.</text>
</comment>
<dbReference type="Pfam" id="PF01037">
    <property type="entry name" value="AsnC_trans_reg"/>
    <property type="match status" value="1"/>
</dbReference>
<dbReference type="EMBL" id="VSSQ01042173">
    <property type="protein sequence ID" value="MPM95713.1"/>
    <property type="molecule type" value="Genomic_DNA"/>
</dbReference>
<dbReference type="Gene3D" id="1.10.10.10">
    <property type="entry name" value="Winged helix-like DNA-binding domain superfamily/Winged helix DNA-binding domain"/>
    <property type="match status" value="1"/>
</dbReference>
<dbReference type="InterPro" id="IPR000485">
    <property type="entry name" value="AsnC-type_HTH_dom"/>
</dbReference>
<dbReference type="SMART" id="SM00344">
    <property type="entry name" value="HTH_ASNC"/>
    <property type="match status" value="1"/>
</dbReference>
<keyword evidence="1" id="KW-0805">Transcription regulation</keyword>
<dbReference type="PANTHER" id="PTHR30154">
    <property type="entry name" value="LEUCINE-RESPONSIVE REGULATORY PROTEIN"/>
    <property type="match status" value="1"/>
</dbReference>
<dbReference type="CDD" id="cd00090">
    <property type="entry name" value="HTH_ARSR"/>
    <property type="match status" value="1"/>
</dbReference>
<dbReference type="InterPro" id="IPR019887">
    <property type="entry name" value="Tscrpt_reg_AsnC/Lrp_C"/>
</dbReference>
<evidence type="ECO:0000313" key="5">
    <source>
        <dbReference type="EMBL" id="MPM95713.1"/>
    </source>
</evidence>
<sequence length="152" mass="16426">MDSNDLKLIARLMEQARSTWAELGAILGMSAPSAADRVRKLEEAGVITGYSALINPESIGCGLAALISVTLERAEHKAGFLAMVSKLPEILECHHIAGAEDYILKIRCSGTRDLERIISEEIKSLPGTKTKTTVILSTVKETPTLPIKIERG</sequence>